<reference evidence="1 2" key="1">
    <citation type="submission" date="2022-12" db="EMBL/GenBank/DDBJ databases">
        <title>Chromosome-scale assembly of the Ensete ventricosum genome.</title>
        <authorList>
            <person name="Dussert Y."/>
            <person name="Stocks J."/>
            <person name="Wendawek A."/>
            <person name="Woldeyes F."/>
            <person name="Nichols R.A."/>
            <person name="Borrell J.S."/>
        </authorList>
    </citation>
    <scope>NUCLEOTIDE SEQUENCE [LARGE SCALE GENOMIC DNA]</scope>
    <source>
        <strain evidence="2">cv. Maze</strain>
        <tissue evidence="1">Seeds</tissue>
    </source>
</reference>
<dbReference type="AlphaFoldDB" id="A0AAV8PL26"/>
<comment type="caution">
    <text evidence="1">The sequence shown here is derived from an EMBL/GenBank/DDBJ whole genome shotgun (WGS) entry which is preliminary data.</text>
</comment>
<evidence type="ECO:0000313" key="1">
    <source>
        <dbReference type="EMBL" id="KAJ8493419.1"/>
    </source>
</evidence>
<dbReference type="Proteomes" id="UP001222027">
    <property type="component" value="Unassembled WGS sequence"/>
</dbReference>
<name>A0AAV8PL26_ENSVE</name>
<accession>A0AAV8PL26</accession>
<sequence length="94" mass="10387">MPLPSPPPPFLHSPHCLLFNSIEPSFGFRLLGGREARDRSGRRRFVSCRRIEGEGVLRRRDPGFPVEVLPSGQNDSSSSFIVHIGVGMSKLSNS</sequence>
<dbReference type="EMBL" id="JAQQAF010000004">
    <property type="protein sequence ID" value="KAJ8493419.1"/>
    <property type="molecule type" value="Genomic_DNA"/>
</dbReference>
<organism evidence="1 2">
    <name type="scientific">Ensete ventricosum</name>
    <name type="common">Abyssinian banana</name>
    <name type="synonym">Musa ensete</name>
    <dbReference type="NCBI Taxonomy" id="4639"/>
    <lineage>
        <taxon>Eukaryota</taxon>
        <taxon>Viridiplantae</taxon>
        <taxon>Streptophyta</taxon>
        <taxon>Embryophyta</taxon>
        <taxon>Tracheophyta</taxon>
        <taxon>Spermatophyta</taxon>
        <taxon>Magnoliopsida</taxon>
        <taxon>Liliopsida</taxon>
        <taxon>Zingiberales</taxon>
        <taxon>Musaceae</taxon>
        <taxon>Ensete</taxon>
    </lineage>
</organism>
<evidence type="ECO:0000313" key="2">
    <source>
        <dbReference type="Proteomes" id="UP001222027"/>
    </source>
</evidence>
<proteinExistence type="predicted"/>
<protein>
    <submittedName>
        <fullName evidence="1">Uncharacterized protein</fullName>
    </submittedName>
</protein>
<keyword evidence="2" id="KW-1185">Reference proteome</keyword>
<gene>
    <name evidence="1" type="ORF">OPV22_015140</name>
</gene>